<sequence length="772" mass="88312">MTGCSDCSSAMQMLWNEIASVGAMYNSSARYPQPRCHEDTRKEIQASILNWARSEDPTTERLCWLSGSAGAGKSAIAQTIAEKTDLEGTLVSSFFFWRDDPQRNNPSRLFLVIAYDLAHKFPEFRGRIEQVIKQTPSVLKAYHNEQLKKLILEPWSMLSCTESSGLIVIDALDECSTGREQQEVLRLIASFLSKCHKPLPRILLCSRPEPSIRETLDHEDFLPVRRLNLDDDWETRRDIEHFLRDGFSRIRESPRCKGFNLPTLWPSDRDISTLTWNACGQFVEEEHFNPCQQLDMILGICCDAEAGSPFEPLDILYRQILSTCPRRERLRDILGVIAYYPFEDSTDRTSTMIEILYGLSRGDVALTLRGMHSVIDLPKDGTIDIRHKSFWDFLEDEDRSHEYFIDENVYCDNFFIPRTLQAVANLVNKGFHPSSFNTFAETDIIHFVGVVTVQLTMELIETKDDQNSQLLKHISHYAASIIPADYFDFITKASISHWDQLSFQPLFEMFKLVQHINHMDSHSFAQEWNMPWLTLRVRAEPNLSPQTIDNFSMLISSWVLCTERGKLSEPPFSLLDASKSIKQHLSSMMNLRVIGAIEGYSCPCKKRSSPSHLCVDGDYAVSPHPQEFTTGDHNAYSARLRKCYLALFDWQGPWSNVRNSAQATQSLKSAARLCGAELGILKGFIKWLDICEIDEMDWCLEWLESFPLDHASLKAEAISKYNALEDRLIDLSSVEEAWEEDPTSESYLRERLFGEQAPDIDLSVLQGLNSKV</sequence>
<dbReference type="EMBL" id="JAYKXP010000045">
    <property type="protein sequence ID" value="KAK7037615.1"/>
    <property type="molecule type" value="Genomic_DNA"/>
</dbReference>
<dbReference type="PROSITE" id="PS50837">
    <property type="entry name" value="NACHT"/>
    <property type="match status" value="1"/>
</dbReference>
<accession>A0AAW0CHF2</accession>
<proteinExistence type="predicted"/>
<evidence type="ECO:0000259" key="2">
    <source>
        <dbReference type="PROSITE" id="PS50837"/>
    </source>
</evidence>
<organism evidence="3 4">
    <name type="scientific">Paramarasmius palmivorus</name>
    <dbReference type="NCBI Taxonomy" id="297713"/>
    <lineage>
        <taxon>Eukaryota</taxon>
        <taxon>Fungi</taxon>
        <taxon>Dikarya</taxon>
        <taxon>Basidiomycota</taxon>
        <taxon>Agaricomycotina</taxon>
        <taxon>Agaricomycetes</taxon>
        <taxon>Agaricomycetidae</taxon>
        <taxon>Agaricales</taxon>
        <taxon>Marasmiineae</taxon>
        <taxon>Marasmiaceae</taxon>
        <taxon>Paramarasmius</taxon>
    </lineage>
</organism>
<protein>
    <recommendedName>
        <fullName evidence="2">NACHT domain-containing protein</fullName>
    </recommendedName>
</protein>
<comment type="caution">
    <text evidence="3">The sequence shown here is derived from an EMBL/GenBank/DDBJ whole genome shotgun (WGS) entry which is preliminary data.</text>
</comment>
<dbReference type="Gene3D" id="3.40.50.300">
    <property type="entry name" value="P-loop containing nucleotide triphosphate hydrolases"/>
    <property type="match status" value="1"/>
</dbReference>
<evidence type="ECO:0000256" key="1">
    <source>
        <dbReference type="ARBA" id="ARBA00022737"/>
    </source>
</evidence>
<dbReference type="Pfam" id="PF24883">
    <property type="entry name" value="NPHP3_N"/>
    <property type="match status" value="1"/>
</dbReference>
<dbReference type="AlphaFoldDB" id="A0AAW0CHF2"/>
<dbReference type="PANTHER" id="PTHR10039">
    <property type="entry name" value="AMELOGENIN"/>
    <property type="match status" value="1"/>
</dbReference>
<name>A0AAW0CHF2_9AGAR</name>
<gene>
    <name evidence="3" type="ORF">VNI00_010828</name>
</gene>
<evidence type="ECO:0000313" key="3">
    <source>
        <dbReference type="EMBL" id="KAK7037615.1"/>
    </source>
</evidence>
<feature type="domain" description="NACHT" evidence="2">
    <location>
        <begin position="61"/>
        <end position="221"/>
    </location>
</feature>
<dbReference type="Proteomes" id="UP001383192">
    <property type="component" value="Unassembled WGS sequence"/>
</dbReference>
<reference evidence="3 4" key="1">
    <citation type="submission" date="2024-01" db="EMBL/GenBank/DDBJ databases">
        <title>A draft genome for a cacao thread blight-causing isolate of Paramarasmius palmivorus.</title>
        <authorList>
            <person name="Baruah I.K."/>
            <person name="Bukari Y."/>
            <person name="Amoako-Attah I."/>
            <person name="Meinhardt L.W."/>
            <person name="Bailey B.A."/>
            <person name="Cohen S.P."/>
        </authorList>
    </citation>
    <scope>NUCLEOTIDE SEQUENCE [LARGE SCALE GENOMIC DNA]</scope>
    <source>
        <strain evidence="3 4">GH-12</strain>
    </source>
</reference>
<evidence type="ECO:0000313" key="4">
    <source>
        <dbReference type="Proteomes" id="UP001383192"/>
    </source>
</evidence>
<keyword evidence="1" id="KW-0677">Repeat</keyword>
<dbReference type="InterPro" id="IPR007111">
    <property type="entry name" value="NACHT_NTPase"/>
</dbReference>
<dbReference type="SUPFAM" id="SSF52540">
    <property type="entry name" value="P-loop containing nucleoside triphosphate hydrolases"/>
    <property type="match status" value="1"/>
</dbReference>
<keyword evidence="4" id="KW-1185">Reference proteome</keyword>
<dbReference type="PANTHER" id="PTHR10039:SF17">
    <property type="entry name" value="FUNGAL STAND N-TERMINAL GOODBYE DOMAIN-CONTAINING PROTEIN-RELATED"/>
    <property type="match status" value="1"/>
</dbReference>
<dbReference type="InterPro" id="IPR027417">
    <property type="entry name" value="P-loop_NTPase"/>
</dbReference>
<dbReference type="InterPro" id="IPR056884">
    <property type="entry name" value="NPHP3-like_N"/>
</dbReference>